<organism evidence="1 2">
    <name type="scientific">Candidatus Dojkabacteria bacterium</name>
    <dbReference type="NCBI Taxonomy" id="2099670"/>
    <lineage>
        <taxon>Bacteria</taxon>
        <taxon>Candidatus Dojkabacteria</taxon>
    </lineage>
</organism>
<proteinExistence type="predicted"/>
<dbReference type="EMBL" id="JAGQLK010000002">
    <property type="protein sequence ID" value="MCA9382755.1"/>
    <property type="molecule type" value="Genomic_DNA"/>
</dbReference>
<reference evidence="1" key="2">
    <citation type="journal article" date="2021" name="Microbiome">
        <title>Successional dynamics and alternative stable states in a saline activated sludge microbial community over 9 years.</title>
        <authorList>
            <person name="Wang Y."/>
            <person name="Ye J."/>
            <person name="Ju F."/>
            <person name="Liu L."/>
            <person name="Boyd J.A."/>
            <person name="Deng Y."/>
            <person name="Parks D.H."/>
            <person name="Jiang X."/>
            <person name="Yin X."/>
            <person name="Woodcroft B.J."/>
            <person name="Tyson G.W."/>
            <person name="Hugenholtz P."/>
            <person name="Polz M.F."/>
            <person name="Zhang T."/>
        </authorList>
    </citation>
    <scope>NUCLEOTIDE SEQUENCE</scope>
    <source>
        <strain evidence="1">HKST-UBA14</strain>
    </source>
</reference>
<dbReference type="Proteomes" id="UP000783287">
    <property type="component" value="Unassembled WGS sequence"/>
</dbReference>
<name>A0A955RIV3_9BACT</name>
<protein>
    <submittedName>
        <fullName evidence="1">Uncharacterized protein</fullName>
    </submittedName>
</protein>
<evidence type="ECO:0000313" key="2">
    <source>
        <dbReference type="Proteomes" id="UP000783287"/>
    </source>
</evidence>
<evidence type="ECO:0000313" key="1">
    <source>
        <dbReference type="EMBL" id="MCA9382755.1"/>
    </source>
</evidence>
<reference evidence="1" key="1">
    <citation type="submission" date="2020-04" db="EMBL/GenBank/DDBJ databases">
        <authorList>
            <person name="Zhang T."/>
        </authorList>
    </citation>
    <scope>NUCLEOTIDE SEQUENCE</scope>
    <source>
        <strain evidence="1">HKST-UBA14</strain>
    </source>
</reference>
<comment type="caution">
    <text evidence="1">The sequence shown here is derived from an EMBL/GenBank/DDBJ whole genome shotgun (WGS) entry which is preliminary data.</text>
</comment>
<sequence>MIKKPTWQRLGALGGILLVVTAVLFLLQTQLTRAQVNPLQPGEVVVEEDGEIRYALADGTQMTASGWTTDEIGTTAEFTTTSAEMMRTDVVSRGYDIHVTNHVVTRSLEHGDELYLFEQYESGENRGWDVVFTPLITQQVVIRVALDISSTIQLYGGGMSCQWLTGLVQCTGEVSPNDPMHLFQNKWRPGSPTCSKMIIQSSPVTPGNGGAYDTSIVNLCGYTFAPIIMR</sequence>
<accession>A0A955RIV3</accession>
<dbReference type="AlphaFoldDB" id="A0A955RIV3"/>
<gene>
    <name evidence="1" type="ORF">KC909_00150</name>
</gene>